<dbReference type="InterPro" id="IPR011042">
    <property type="entry name" value="6-blade_b-propeller_TolB-like"/>
</dbReference>
<dbReference type="EMBL" id="CYXP01000012">
    <property type="protein sequence ID" value="CUN32499.1"/>
    <property type="molecule type" value="Genomic_DNA"/>
</dbReference>
<sequence length="488" mass="56128">MRKLILLYSICIALFTACGNSVVSPEQIEKYPSIYPDYIGVTIPATIAPMNFSYTDTSYERIDVIVKGCQGKEVHINAKHVNFSEKEWKQLLISNQGDSLLFTVSIKQEGKWSTYKPFPMYISPHPIDYGLVYRKIAPGYEVYSRMGIYERDLSSHKERPLVENTLVKGMCVNCHAFNRTDPSHFSLHIRGTHGATFMRTDNKDEYLNTKTDQTIAACVYPYWHPGGEYIAYSTNNTRQSFHTVKDERVEVLDLESDIVVYHPADHRLLLCDSLQKKDRFETFPAFSPDGRTLYFCSAEAKKIPEEYKEIRYNLCSIDFDPSAGTFGSRIDTLVNAEALGKSVSFPRPSYDGKYIMFTLSDYGNFSIWHKEANLWLLDLTSGDLRELSEVNSDDTESFHNWSSNSRWFVFSSRRGDGLYTRLYLASMDENGKISKPFLLPQEDPETYYDRSVYSYNVPDFVNAPILLDTKVFEKRITSKERIQVQVGN</sequence>
<evidence type="ECO:0000256" key="1">
    <source>
        <dbReference type="SAM" id="SignalP"/>
    </source>
</evidence>
<accession>A0A173VY86</accession>
<organism evidence="2 3">
    <name type="scientific">Parabacteroides distasonis</name>
    <dbReference type="NCBI Taxonomy" id="823"/>
    <lineage>
        <taxon>Bacteria</taxon>
        <taxon>Pseudomonadati</taxon>
        <taxon>Bacteroidota</taxon>
        <taxon>Bacteroidia</taxon>
        <taxon>Bacteroidales</taxon>
        <taxon>Tannerellaceae</taxon>
        <taxon>Parabacteroides</taxon>
    </lineage>
</organism>
<proteinExistence type="predicted"/>
<evidence type="ECO:0000313" key="2">
    <source>
        <dbReference type="EMBL" id="CUN32499.1"/>
    </source>
</evidence>
<dbReference type="Proteomes" id="UP000095591">
    <property type="component" value="Unassembled WGS sequence"/>
</dbReference>
<dbReference type="Pfam" id="PF07676">
    <property type="entry name" value="PD40"/>
    <property type="match status" value="2"/>
</dbReference>
<name>A0A173VY86_PARDI</name>
<dbReference type="InterPro" id="IPR011659">
    <property type="entry name" value="WD40"/>
</dbReference>
<dbReference type="AlphaFoldDB" id="A0A173VY86"/>
<keyword evidence="1" id="KW-0732">Signal</keyword>
<evidence type="ECO:0000313" key="3">
    <source>
        <dbReference type="Proteomes" id="UP000095591"/>
    </source>
</evidence>
<reference evidence="2 3" key="1">
    <citation type="submission" date="2015-09" db="EMBL/GenBank/DDBJ databases">
        <authorList>
            <consortium name="Pathogen Informatics"/>
        </authorList>
    </citation>
    <scope>NUCLEOTIDE SEQUENCE [LARGE SCALE GENOMIC DNA]</scope>
    <source>
        <strain evidence="2 3">2789STDY5608872</strain>
    </source>
</reference>
<dbReference type="RefSeq" id="WP_044545695.1">
    <property type="nucleotide sequence ID" value="NZ_CDRH01000350.1"/>
</dbReference>
<gene>
    <name evidence="2" type="ORF">ERS852429_04047</name>
</gene>
<dbReference type="Gene3D" id="2.120.10.30">
    <property type="entry name" value="TolB, C-terminal domain"/>
    <property type="match status" value="2"/>
</dbReference>
<dbReference type="SUPFAM" id="SSF82171">
    <property type="entry name" value="DPP6 N-terminal domain-like"/>
    <property type="match status" value="1"/>
</dbReference>
<protein>
    <submittedName>
        <fullName evidence="2">Translocation protein TolB</fullName>
    </submittedName>
</protein>
<feature type="chain" id="PRO_5008014264" evidence="1">
    <location>
        <begin position="20"/>
        <end position="488"/>
    </location>
</feature>
<feature type="signal peptide" evidence="1">
    <location>
        <begin position="1"/>
        <end position="19"/>
    </location>
</feature>
<dbReference type="PROSITE" id="PS51257">
    <property type="entry name" value="PROKAR_LIPOPROTEIN"/>
    <property type="match status" value="1"/>
</dbReference>